<dbReference type="SMART" id="SM00387">
    <property type="entry name" value="HATPase_c"/>
    <property type="match status" value="1"/>
</dbReference>
<evidence type="ECO:0000256" key="2">
    <source>
        <dbReference type="ARBA" id="ARBA00012438"/>
    </source>
</evidence>
<evidence type="ECO:0000256" key="3">
    <source>
        <dbReference type="ARBA" id="ARBA00022553"/>
    </source>
</evidence>
<dbReference type="Gene3D" id="6.10.340.10">
    <property type="match status" value="1"/>
</dbReference>
<keyword evidence="5" id="KW-0812">Transmembrane</keyword>
<comment type="caution">
    <text evidence="11">The sequence shown here is derived from an EMBL/GenBank/DDBJ whole genome shotgun (WGS) entry which is preliminary data.</text>
</comment>
<keyword evidence="7" id="KW-1133">Transmembrane helix</keyword>
<evidence type="ECO:0000259" key="10">
    <source>
        <dbReference type="PROSITE" id="PS50906"/>
    </source>
</evidence>
<dbReference type="InterPro" id="IPR013587">
    <property type="entry name" value="Nitrate/nitrite_sensing"/>
</dbReference>
<evidence type="ECO:0000256" key="5">
    <source>
        <dbReference type="ARBA" id="ARBA00022692"/>
    </source>
</evidence>
<evidence type="ECO:0000259" key="9">
    <source>
        <dbReference type="PROSITE" id="PS50109"/>
    </source>
</evidence>
<evidence type="ECO:0000256" key="1">
    <source>
        <dbReference type="ARBA" id="ARBA00000085"/>
    </source>
</evidence>
<dbReference type="PROSITE" id="PS50109">
    <property type="entry name" value="HIS_KIN"/>
    <property type="match status" value="1"/>
</dbReference>
<dbReference type="PANTHER" id="PTHR45436">
    <property type="entry name" value="SENSOR HISTIDINE KINASE YKOH"/>
    <property type="match status" value="1"/>
</dbReference>
<feature type="compositionally biased region" description="Basic and acidic residues" evidence="8">
    <location>
        <begin position="798"/>
        <end position="812"/>
    </location>
</feature>
<accession>A0ABW1NWR1</accession>
<dbReference type="InterPro" id="IPR003594">
    <property type="entry name" value="HATPase_dom"/>
</dbReference>
<organism evidence="11 12">
    <name type="scientific">Sphaerisporangium aureirubrum</name>
    <dbReference type="NCBI Taxonomy" id="1544736"/>
    <lineage>
        <taxon>Bacteria</taxon>
        <taxon>Bacillati</taxon>
        <taxon>Actinomycetota</taxon>
        <taxon>Actinomycetes</taxon>
        <taxon>Streptosporangiales</taxon>
        <taxon>Streptosporangiaceae</taxon>
        <taxon>Sphaerisporangium</taxon>
    </lineage>
</organism>
<feature type="domain" description="NIT" evidence="10">
    <location>
        <begin position="49"/>
        <end position="300"/>
    </location>
</feature>
<dbReference type="EMBL" id="JBHSRF010000099">
    <property type="protein sequence ID" value="MFC6086772.1"/>
    <property type="molecule type" value="Genomic_DNA"/>
</dbReference>
<evidence type="ECO:0000256" key="6">
    <source>
        <dbReference type="ARBA" id="ARBA00022777"/>
    </source>
</evidence>
<dbReference type="InterPro" id="IPR050428">
    <property type="entry name" value="TCS_sensor_his_kinase"/>
</dbReference>
<proteinExistence type="predicted"/>
<keyword evidence="6" id="KW-0418">Kinase</keyword>
<keyword evidence="7" id="KW-0472">Membrane</keyword>
<evidence type="ECO:0000313" key="12">
    <source>
        <dbReference type="Proteomes" id="UP001596137"/>
    </source>
</evidence>
<protein>
    <recommendedName>
        <fullName evidence="2">histidine kinase</fullName>
        <ecNumber evidence="2">2.7.13.3</ecNumber>
    </recommendedName>
</protein>
<dbReference type="InterPro" id="IPR036890">
    <property type="entry name" value="HATPase_C_sf"/>
</dbReference>
<feature type="domain" description="Histidine kinase" evidence="9">
    <location>
        <begin position="517"/>
        <end position="622"/>
    </location>
</feature>
<keyword evidence="4" id="KW-0808">Transferase</keyword>
<dbReference type="PROSITE" id="PS50906">
    <property type="entry name" value="NIT"/>
    <property type="match status" value="1"/>
</dbReference>
<dbReference type="Pfam" id="PF02518">
    <property type="entry name" value="HATPase_c"/>
    <property type="match status" value="1"/>
</dbReference>
<sequence>MRLRNSRVRVKVTALLVSLIALWGFAAWVTTREGLNVLWVSTLDSGVAVPGEKLREELQRERRLTVVVLADPGSSSRRAALTAQRGRTDAAVSEFGRQTVSDAVRRAAGETLNRRIEQANRQAAVLPGLRALVDGGAVDRTRAAQTITAVIEALYKIYDSMATLDDAGFAKDTRTFIQLSRSLELLAQEDAIAAGALVAGGFADVERARFAQNVGAQRFMMSTAAGELPPEDRAAYDRLAGSEPFERLRRLEDRLIESTRSESPPVEADNWAATTTDVLRGLDLLIAEGGDRLVDRATPIAFGVIARLALAGGLGLIAVVASIVLSITTARALVRRLEELRTAALDLAGRRLPTVVERLGRGDEVDVAAEAPPLAVGNDAIGQVGQAFNSVQETAVRVAVQQAEMRRGYRAILLSLARRTQSLVHRQLTVLDSMERRESDPGELADLFRVDHLATRMRRNAENLIVLSGASPGRAWRRSVPMVDVVRGALAEIEDYTQVELSPMDEAELAGRAIGDVIHLLAELIENAVSFSPPFATVRVSGQEVGKGYVVEIEDRGLGMNPEELGAANERIADPPEFRLTDTPRLGLFVVSRLAARHRIQVTLKSSPYGGTTVIVLLPRELIGPEPGVTGDGDARGSGLPAPETSGGEPRRSDPWQRQDERSRGVARDRDADAPRRPGRQPEPDVTPEETDPRPETGREQAVQAHQAPLTTDPATAGPASFAGPSLADPPAGPAAPAVPSQPVFTPSGLPRRVAQSHLAPGLREEPPARPLPQNPGAGERTPEETRRMLAAFQSGTERGRAEAARPPHPDLGDPGEGA</sequence>
<dbReference type="Proteomes" id="UP001596137">
    <property type="component" value="Unassembled WGS sequence"/>
</dbReference>
<name>A0ABW1NWR1_9ACTN</name>
<dbReference type="PANTHER" id="PTHR45436:SF5">
    <property type="entry name" value="SENSOR HISTIDINE KINASE TRCS"/>
    <property type="match status" value="1"/>
</dbReference>
<evidence type="ECO:0000256" key="8">
    <source>
        <dbReference type="SAM" id="MobiDB-lite"/>
    </source>
</evidence>
<gene>
    <name evidence="11" type="ORF">ACFP1K_36770</name>
</gene>
<dbReference type="Gene3D" id="3.30.565.10">
    <property type="entry name" value="Histidine kinase-like ATPase, C-terminal domain"/>
    <property type="match status" value="1"/>
</dbReference>
<evidence type="ECO:0000256" key="4">
    <source>
        <dbReference type="ARBA" id="ARBA00022679"/>
    </source>
</evidence>
<dbReference type="Pfam" id="PF08376">
    <property type="entry name" value="NIT"/>
    <property type="match status" value="1"/>
</dbReference>
<keyword evidence="12" id="KW-1185">Reference proteome</keyword>
<feature type="compositionally biased region" description="Basic and acidic residues" evidence="8">
    <location>
        <begin position="649"/>
        <end position="683"/>
    </location>
</feature>
<reference evidence="12" key="1">
    <citation type="journal article" date="2019" name="Int. J. Syst. Evol. Microbiol.">
        <title>The Global Catalogue of Microorganisms (GCM) 10K type strain sequencing project: providing services to taxonomists for standard genome sequencing and annotation.</title>
        <authorList>
            <consortium name="The Broad Institute Genomics Platform"/>
            <consortium name="The Broad Institute Genome Sequencing Center for Infectious Disease"/>
            <person name="Wu L."/>
            <person name="Ma J."/>
        </authorList>
    </citation>
    <scope>NUCLEOTIDE SEQUENCE [LARGE SCALE GENOMIC DNA]</scope>
    <source>
        <strain evidence="12">JCM 30346</strain>
    </source>
</reference>
<dbReference type="RefSeq" id="WP_380762278.1">
    <property type="nucleotide sequence ID" value="NZ_JBHSRF010000099.1"/>
</dbReference>
<evidence type="ECO:0000256" key="7">
    <source>
        <dbReference type="ARBA" id="ARBA00022989"/>
    </source>
</evidence>
<dbReference type="SUPFAM" id="SSF55874">
    <property type="entry name" value="ATPase domain of HSP90 chaperone/DNA topoisomerase II/histidine kinase"/>
    <property type="match status" value="1"/>
</dbReference>
<dbReference type="InterPro" id="IPR010910">
    <property type="entry name" value="Nitrate/nitrite_sensing_bac"/>
</dbReference>
<dbReference type="InterPro" id="IPR005467">
    <property type="entry name" value="His_kinase_dom"/>
</dbReference>
<feature type="region of interest" description="Disordered" evidence="8">
    <location>
        <begin position="626"/>
        <end position="819"/>
    </location>
</feature>
<dbReference type="EC" id="2.7.13.3" evidence="2"/>
<evidence type="ECO:0000313" key="11">
    <source>
        <dbReference type="EMBL" id="MFC6086772.1"/>
    </source>
</evidence>
<keyword evidence="3" id="KW-0597">Phosphoprotein</keyword>
<comment type="catalytic activity">
    <reaction evidence="1">
        <text>ATP + protein L-histidine = ADP + protein N-phospho-L-histidine.</text>
        <dbReference type="EC" id="2.7.13.3"/>
    </reaction>
</comment>
<feature type="compositionally biased region" description="Low complexity" evidence="8">
    <location>
        <begin position="723"/>
        <end position="744"/>
    </location>
</feature>